<dbReference type="EMBL" id="CAADGH010000093">
    <property type="protein sequence ID" value="VFK77043.1"/>
    <property type="molecule type" value="Genomic_DNA"/>
</dbReference>
<evidence type="ECO:0000313" key="9">
    <source>
        <dbReference type="EMBL" id="VFK34926.1"/>
    </source>
</evidence>
<feature type="domain" description="VTT" evidence="7">
    <location>
        <begin position="62"/>
        <end position="178"/>
    </location>
</feature>
<evidence type="ECO:0000313" key="10">
    <source>
        <dbReference type="EMBL" id="VFK77043.1"/>
    </source>
</evidence>
<feature type="transmembrane region" description="Helical" evidence="6">
    <location>
        <begin position="190"/>
        <end position="211"/>
    </location>
</feature>
<sequence length="229" mass="24804">MNPRTLLPKLMLLLMVAAAIGWAAFNQEEIMALDIEARLSALGQWAPLAFAVAFGIATVLFLPGVVFGLTGGALFGPIWGVVWNLVGATIGAGLAFLAARYVFSDWVEAKTSGRMRHLKQGIESEGWRFVAVMRLVPLVPFNALNYALGLTAIPFGQYIAASVVCMLPGAIAYTYLGYVGREALMGSEQLVQKGLLALGLLAITAYIPRFVGRFRKNKTDRDSLHHHPD</sequence>
<keyword evidence="3 6" id="KW-0812">Transmembrane</keyword>
<keyword evidence="5 6" id="KW-0472">Membrane</keyword>
<dbReference type="GO" id="GO:0005886">
    <property type="term" value="C:plasma membrane"/>
    <property type="evidence" value="ECO:0007669"/>
    <property type="project" value="UniProtKB-SubCell"/>
</dbReference>
<evidence type="ECO:0000256" key="5">
    <source>
        <dbReference type="ARBA" id="ARBA00023136"/>
    </source>
</evidence>
<keyword evidence="4 6" id="KW-1133">Transmembrane helix</keyword>
<proteinExistence type="inferred from homology"/>
<dbReference type="EMBL" id="CAADFQ010000091">
    <property type="protein sequence ID" value="VFK34926.1"/>
    <property type="molecule type" value="Genomic_DNA"/>
</dbReference>
<evidence type="ECO:0000259" key="7">
    <source>
        <dbReference type="Pfam" id="PF09335"/>
    </source>
</evidence>
<evidence type="ECO:0000256" key="2">
    <source>
        <dbReference type="ARBA" id="ARBA00022475"/>
    </source>
</evidence>
<evidence type="ECO:0000256" key="6">
    <source>
        <dbReference type="RuleBase" id="RU366058"/>
    </source>
</evidence>
<protein>
    <recommendedName>
        <fullName evidence="6">TVP38/TMEM64 family membrane protein</fullName>
    </recommendedName>
</protein>
<dbReference type="Pfam" id="PF09335">
    <property type="entry name" value="VTT_dom"/>
    <property type="match status" value="1"/>
</dbReference>
<feature type="transmembrane region" description="Helical" evidence="6">
    <location>
        <begin position="7"/>
        <end position="25"/>
    </location>
</feature>
<name>A0A450XR49_9GAMM</name>
<keyword evidence="2 6" id="KW-1003">Cell membrane</keyword>
<accession>A0A450XR49</accession>
<gene>
    <name evidence="8" type="ORF">BECKMB1821G_GA0114241_10928</name>
    <name evidence="10" type="ORF">BECKMB1821H_GA0114242_10938</name>
    <name evidence="9" type="ORF">BECKMB1821I_GA0114274_10918</name>
</gene>
<comment type="similarity">
    <text evidence="6">Belongs to the TVP38/TMEM64 family.</text>
</comment>
<dbReference type="PANTHER" id="PTHR12677">
    <property type="entry name" value="GOLGI APPARATUS MEMBRANE PROTEIN TVP38-RELATED"/>
    <property type="match status" value="1"/>
</dbReference>
<feature type="transmembrane region" description="Helical" evidence="6">
    <location>
        <begin position="81"/>
        <end position="103"/>
    </location>
</feature>
<feature type="transmembrane region" description="Helical" evidence="6">
    <location>
        <begin position="45"/>
        <end position="69"/>
    </location>
</feature>
<evidence type="ECO:0000256" key="4">
    <source>
        <dbReference type="ARBA" id="ARBA00022989"/>
    </source>
</evidence>
<organism evidence="8">
    <name type="scientific">Candidatus Kentrum sp. MB</name>
    <dbReference type="NCBI Taxonomy" id="2138164"/>
    <lineage>
        <taxon>Bacteria</taxon>
        <taxon>Pseudomonadati</taxon>
        <taxon>Pseudomonadota</taxon>
        <taxon>Gammaproteobacteria</taxon>
        <taxon>Candidatus Kentrum</taxon>
    </lineage>
</organism>
<dbReference type="EMBL" id="CAADFO010000092">
    <property type="protein sequence ID" value="VFK31762.1"/>
    <property type="molecule type" value="Genomic_DNA"/>
</dbReference>
<reference evidence="8" key="1">
    <citation type="submission" date="2019-02" db="EMBL/GenBank/DDBJ databases">
        <authorList>
            <person name="Gruber-Vodicka R. H."/>
            <person name="Seah K. B. B."/>
        </authorList>
    </citation>
    <scope>NUCLEOTIDE SEQUENCE</scope>
    <source>
        <strain evidence="8">BECK_BZ197</strain>
        <strain evidence="10">BECK_BZ198</strain>
        <strain evidence="9">BECK_BZ199</strain>
    </source>
</reference>
<dbReference type="PANTHER" id="PTHR12677:SF59">
    <property type="entry name" value="GOLGI APPARATUS MEMBRANE PROTEIN TVP38-RELATED"/>
    <property type="match status" value="1"/>
</dbReference>
<evidence type="ECO:0000313" key="8">
    <source>
        <dbReference type="EMBL" id="VFK31762.1"/>
    </source>
</evidence>
<comment type="subcellular location">
    <subcellularLocation>
        <location evidence="1 6">Cell membrane</location>
        <topology evidence="1 6">Multi-pass membrane protein</topology>
    </subcellularLocation>
</comment>
<dbReference type="AlphaFoldDB" id="A0A450XR49"/>
<dbReference type="InterPro" id="IPR032816">
    <property type="entry name" value="VTT_dom"/>
</dbReference>
<feature type="transmembrane region" description="Helical" evidence="6">
    <location>
        <begin position="158"/>
        <end position="178"/>
    </location>
</feature>
<evidence type="ECO:0000256" key="3">
    <source>
        <dbReference type="ARBA" id="ARBA00022692"/>
    </source>
</evidence>
<evidence type="ECO:0000256" key="1">
    <source>
        <dbReference type="ARBA" id="ARBA00004651"/>
    </source>
</evidence>
<feature type="transmembrane region" description="Helical" evidence="6">
    <location>
        <begin position="126"/>
        <end position="146"/>
    </location>
</feature>
<dbReference type="InterPro" id="IPR015414">
    <property type="entry name" value="TMEM64"/>
</dbReference>